<name>A0A4S9AEI5_AURPU</name>
<comment type="caution">
    <text evidence="2">The sequence shown here is derived from an EMBL/GenBank/DDBJ whole genome shotgun (WGS) entry which is preliminary data.</text>
</comment>
<proteinExistence type="predicted"/>
<dbReference type="EMBL" id="QZAO01000034">
    <property type="protein sequence ID" value="THW77749.1"/>
    <property type="molecule type" value="Genomic_DNA"/>
</dbReference>
<dbReference type="Proteomes" id="UP000308802">
    <property type="component" value="Unassembled WGS sequence"/>
</dbReference>
<feature type="region of interest" description="Disordered" evidence="1">
    <location>
        <begin position="59"/>
        <end position="79"/>
    </location>
</feature>
<evidence type="ECO:0000313" key="3">
    <source>
        <dbReference type="Proteomes" id="UP000308802"/>
    </source>
</evidence>
<feature type="region of interest" description="Disordered" evidence="1">
    <location>
        <begin position="91"/>
        <end position="111"/>
    </location>
</feature>
<sequence>MTLRVTSAPFDLTISCHSHRLQILLLKLRAVQTTPCQHHTYTDIMSTAPHPTLINLPPPNTDPMTPSDAPGTPNSTTTSMSELSTVAIKDGHRGHLPHSHHSQAPTSGTLDAERADRISRLAGLERVTTARNPTPTSNLTPGLAAHPSGATSGYFDSQGNPVLGRERSTVGSASATGSVGGRTTWASEGDVFDHDKMSESQDMDMDTSSVGAASDTNSLVGFGEGARTPARYSAVGSPSVSKSTPTASSLSHPFQRDTSLTPVSAQAQTDEQGVHMVDRRTLDSGAETAERIIRERLGPEGGQKGLESPDPSHSSGRDLGKFYFESGK</sequence>
<evidence type="ECO:0000313" key="2">
    <source>
        <dbReference type="EMBL" id="THW77749.1"/>
    </source>
</evidence>
<feature type="compositionally biased region" description="Polar residues" evidence="1">
    <location>
        <begin position="236"/>
        <end position="271"/>
    </location>
</feature>
<evidence type="ECO:0000256" key="1">
    <source>
        <dbReference type="SAM" id="MobiDB-lite"/>
    </source>
</evidence>
<feature type="region of interest" description="Disordered" evidence="1">
    <location>
        <begin position="200"/>
        <end position="328"/>
    </location>
</feature>
<feature type="compositionally biased region" description="Polar residues" evidence="1">
    <location>
        <begin position="206"/>
        <end position="219"/>
    </location>
</feature>
<feature type="compositionally biased region" description="Basic residues" evidence="1">
    <location>
        <begin position="92"/>
        <end position="101"/>
    </location>
</feature>
<reference evidence="2 3" key="1">
    <citation type="submission" date="2018-10" db="EMBL/GenBank/DDBJ databases">
        <title>Fifty Aureobasidium pullulans genomes reveal a recombining polyextremotolerant generalist.</title>
        <authorList>
            <person name="Gostincar C."/>
            <person name="Turk M."/>
            <person name="Zajc J."/>
            <person name="Gunde-Cimerman N."/>
        </authorList>
    </citation>
    <scope>NUCLEOTIDE SEQUENCE [LARGE SCALE GENOMIC DNA]</scope>
    <source>
        <strain evidence="2 3">EXF-10659</strain>
    </source>
</reference>
<protein>
    <submittedName>
        <fullName evidence="2">Uncharacterized protein</fullName>
    </submittedName>
</protein>
<organism evidence="2 3">
    <name type="scientific">Aureobasidium pullulans</name>
    <name type="common">Black yeast</name>
    <name type="synonym">Pullularia pullulans</name>
    <dbReference type="NCBI Taxonomy" id="5580"/>
    <lineage>
        <taxon>Eukaryota</taxon>
        <taxon>Fungi</taxon>
        <taxon>Dikarya</taxon>
        <taxon>Ascomycota</taxon>
        <taxon>Pezizomycotina</taxon>
        <taxon>Dothideomycetes</taxon>
        <taxon>Dothideomycetidae</taxon>
        <taxon>Dothideales</taxon>
        <taxon>Saccotheciaceae</taxon>
        <taxon>Aureobasidium</taxon>
    </lineage>
</organism>
<gene>
    <name evidence="2" type="ORF">D6D19_02013</name>
</gene>
<feature type="compositionally biased region" description="Basic and acidic residues" evidence="1">
    <location>
        <begin position="272"/>
        <end position="298"/>
    </location>
</feature>
<dbReference type="AlphaFoldDB" id="A0A4S9AEI5"/>
<accession>A0A4S9AEI5</accession>